<dbReference type="AlphaFoldDB" id="A0AAV7QEL3"/>
<evidence type="ECO:0000313" key="3">
    <source>
        <dbReference type="Proteomes" id="UP001066276"/>
    </source>
</evidence>
<feature type="region of interest" description="Disordered" evidence="1">
    <location>
        <begin position="1"/>
        <end position="27"/>
    </location>
</feature>
<feature type="compositionally biased region" description="Basic and acidic residues" evidence="1">
    <location>
        <begin position="15"/>
        <end position="24"/>
    </location>
</feature>
<dbReference type="EMBL" id="JANPWB010000010">
    <property type="protein sequence ID" value="KAJ1137947.1"/>
    <property type="molecule type" value="Genomic_DNA"/>
</dbReference>
<gene>
    <name evidence="2" type="ORF">NDU88_004341</name>
</gene>
<organism evidence="2 3">
    <name type="scientific">Pleurodeles waltl</name>
    <name type="common">Iberian ribbed newt</name>
    <dbReference type="NCBI Taxonomy" id="8319"/>
    <lineage>
        <taxon>Eukaryota</taxon>
        <taxon>Metazoa</taxon>
        <taxon>Chordata</taxon>
        <taxon>Craniata</taxon>
        <taxon>Vertebrata</taxon>
        <taxon>Euteleostomi</taxon>
        <taxon>Amphibia</taxon>
        <taxon>Batrachia</taxon>
        <taxon>Caudata</taxon>
        <taxon>Salamandroidea</taxon>
        <taxon>Salamandridae</taxon>
        <taxon>Pleurodelinae</taxon>
        <taxon>Pleurodeles</taxon>
    </lineage>
</organism>
<accession>A0AAV7QEL3</accession>
<sequence length="75" mass="8317">MVALRCLDPSLPEKTPTDRCDVQRKQGQTRHPLILPWAMTEVGGMNGEATRGLRKGGGEELKPASTRFPDHFCII</sequence>
<keyword evidence="3" id="KW-1185">Reference proteome</keyword>
<evidence type="ECO:0000256" key="1">
    <source>
        <dbReference type="SAM" id="MobiDB-lite"/>
    </source>
</evidence>
<protein>
    <submittedName>
        <fullName evidence="2">Uncharacterized protein</fullName>
    </submittedName>
</protein>
<reference evidence="2" key="1">
    <citation type="journal article" date="2022" name="bioRxiv">
        <title>Sequencing and chromosome-scale assembly of the giantPleurodeles waltlgenome.</title>
        <authorList>
            <person name="Brown T."/>
            <person name="Elewa A."/>
            <person name="Iarovenko S."/>
            <person name="Subramanian E."/>
            <person name="Araus A.J."/>
            <person name="Petzold A."/>
            <person name="Susuki M."/>
            <person name="Suzuki K.-i.T."/>
            <person name="Hayashi T."/>
            <person name="Toyoda A."/>
            <person name="Oliveira C."/>
            <person name="Osipova E."/>
            <person name="Leigh N.D."/>
            <person name="Simon A."/>
            <person name="Yun M.H."/>
        </authorList>
    </citation>
    <scope>NUCLEOTIDE SEQUENCE</scope>
    <source>
        <strain evidence="2">20211129_DDA</strain>
        <tissue evidence="2">Liver</tissue>
    </source>
</reference>
<evidence type="ECO:0000313" key="2">
    <source>
        <dbReference type="EMBL" id="KAJ1137947.1"/>
    </source>
</evidence>
<proteinExistence type="predicted"/>
<dbReference type="Proteomes" id="UP001066276">
    <property type="component" value="Chromosome 6"/>
</dbReference>
<name>A0AAV7QEL3_PLEWA</name>
<comment type="caution">
    <text evidence="2">The sequence shown here is derived from an EMBL/GenBank/DDBJ whole genome shotgun (WGS) entry which is preliminary data.</text>
</comment>